<evidence type="ECO:0000313" key="1">
    <source>
        <dbReference type="EMBL" id="MEQ6355139.1"/>
    </source>
</evidence>
<evidence type="ECO:0000313" key="2">
    <source>
        <dbReference type="Proteomes" id="UP001478862"/>
    </source>
</evidence>
<dbReference type="RefSeq" id="WP_349659769.1">
    <property type="nucleotide sequence ID" value="NZ_JBEGDG010000007.1"/>
</dbReference>
<keyword evidence="2" id="KW-1185">Reference proteome</keyword>
<sequence length="76" mass="9092">MNKLEIIKKQWNEYETEFGESDYMDIDKHTSMAFNVPVLLNKLDKIHKDLIQMKKVGKCTYVDIDYMLNAIENDKY</sequence>
<reference evidence="1 2" key="1">
    <citation type="submission" date="2024-06" db="EMBL/GenBank/DDBJ databases">
        <title>Lysinibacillus zambalefons sp. nov., a Novel Firmicute Isolated from the Poon Bato Zambales Hyperalkaline Spring.</title>
        <authorList>
            <person name="Aja J.A."/>
            <person name="Lazaro J.E.H."/>
            <person name="Llorin L.D."/>
            <person name="Lim K.R."/>
            <person name="Teodosio J."/>
            <person name="Dalisay D.S."/>
        </authorList>
    </citation>
    <scope>NUCLEOTIDE SEQUENCE [LARGE SCALE GENOMIC DNA]</scope>
    <source>
        <strain evidence="1 2">M3</strain>
    </source>
</reference>
<gene>
    <name evidence="1" type="ORF">ABNX05_10970</name>
</gene>
<organism evidence="1 2">
    <name type="scientific">Lysinibacillus zambalensis</name>
    <dbReference type="NCBI Taxonomy" id="3160866"/>
    <lineage>
        <taxon>Bacteria</taxon>
        <taxon>Bacillati</taxon>
        <taxon>Bacillota</taxon>
        <taxon>Bacilli</taxon>
        <taxon>Bacillales</taxon>
        <taxon>Bacillaceae</taxon>
        <taxon>Lysinibacillus</taxon>
    </lineage>
</organism>
<proteinExistence type="predicted"/>
<name>A0ABV1MU51_9BACI</name>
<accession>A0ABV1MU51</accession>
<protein>
    <submittedName>
        <fullName evidence="1">Uncharacterized protein</fullName>
    </submittedName>
</protein>
<dbReference type="EMBL" id="JBEGDG010000007">
    <property type="protein sequence ID" value="MEQ6355139.1"/>
    <property type="molecule type" value="Genomic_DNA"/>
</dbReference>
<comment type="caution">
    <text evidence="1">The sequence shown here is derived from an EMBL/GenBank/DDBJ whole genome shotgun (WGS) entry which is preliminary data.</text>
</comment>
<dbReference type="Proteomes" id="UP001478862">
    <property type="component" value="Unassembled WGS sequence"/>
</dbReference>